<evidence type="ECO:0000256" key="1">
    <source>
        <dbReference type="ARBA" id="ARBA00000085"/>
    </source>
</evidence>
<dbReference type="Pfam" id="PF00672">
    <property type="entry name" value="HAMP"/>
    <property type="match status" value="1"/>
</dbReference>
<comment type="caution">
    <text evidence="18">The sequence shown here is derived from an EMBL/GenBank/DDBJ whole genome shotgun (WGS) entry which is preliminary data.</text>
</comment>
<dbReference type="Gene3D" id="3.30.565.10">
    <property type="entry name" value="Histidine kinase-like ATPase, C-terminal domain"/>
    <property type="match status" value="1"/>
</dbReference>
<keyword evidence="4" id="KW-1003">Cell membrane</keyword>
<evidence type="ECO:0000256" key="13">
    <source>
        <dbReference type="ARBA" id="ARBA00023136"/>
    </source>
</evidence>
<evidence type="ECO:0000256" key="8">
    <source>
        <dbReference type="ARBA" id="ARBA00022741"/>
    </source>
</evidence>
<evidence type="ECO:0000313" key="18">
    <source>
        <dbReference type="EMBL" id="PMP24186.1"/>
    </source>
</evidence>
<feature type="domain" description="Histidine kinase" evidence="16">
    <location>
        <begin position="238"/>
        <end position="454"/>
    </location>
</feature>
<dbReference type="InterPro" id="IPR003661">
    <property type="entry name" value="HisK_dim/P_dom"/>
</dbReference>
<dbReference type="InterPro" id="IPR036890">
    <property type="entry name" value="HATPase_C_sf"/>
</dbReference>
<dbReference type="PANTHER" id="PTHR45528">
    <property type="entry name" value="SENSOR HISTIDINE KINASE CPXA"/>
    <property type="match status" value="1"/>
</dbReference>
<dbReference type="PANTHER" id="PTHR45528:SF1">
    <property type="entry name" value="SENSOR HISTIDINE KINASE CPXA"/>
    <property type="match status" value="1"/>
</dbReference>
<dbReference type="AlphaFoldDB" id="A0A7Z1S181"/>
<keyword evidence="7 15" id="KW-0812">Transmembrane</keyword>
<dbReference type="InterPro" id="IPR036097">
    <property type="entry name" value="HisK_dim/P_sf"/>
</dbReference>
<evidence type="ECO:0000256" key="11">
    <source>
        <dbReference type="ARBA" id="ARBA00022989"/>
    </source>
</evidence>
<gene>
    <name evidence="18" type="ORF">BCS90_04980</name>
</gene>
<evidence type="ECO:0000259" key="16">
    <source>
        <dbReference type="PROSITE" id="PS50109"/>
    </source>
</evidence>
<evidence type="ECO:0000256" key="9">
    <source>
        <dbReference type="ARBA" id="ARBA00022777"/>
    </source>
</evidence>
<evidence type="ECO:0000259" key="17">
    <source>
        <dbReference type="PROSITE" id="PS50885"/>
    </source>
</evidence>
<dbReference type="GO" id="GO:0005524">
    <property type="term" value="F:ATP binding"/>
    <property type="evidence" value="ECO:0007669"/>
    <property type="project" value="UniProtKB-KW"/>
</dbReference>
<dbReference type="SUPFAM" id="SSF158472">
    <property type="entry name" value="HAMP domain-like"/>
    <property type="match status" value="1"/>
</dbReference>
<dbReference type="SUPFAM" id="SSF55874">
    <property type="entry name" value="ATPase domain of HSP90 chaperone/DNA topoisomerase II/histidine kinase"/>
    <property type="match status" value="1"/>
</dbReference>
<dbReference type="InterPro" id="IPR005467">
    <property type="entry name" value="His_kinase_dom"/>
</dbReference>
<keyword evidence="5" id="KW-0597">Phosphoprotein</keyword>
<dbReference type="SMART" id="SM00304">
    <property type="entry name" value="HAMP"/>
    <property type="match status" value="1"/>
</dbReference>
<dbReference type="PROSITE" id="PS50109">
    <property type="entry name" value="HIS_KIN"/>
    <property type="match status" value="1"/>
</dbReference>
<dbReference type="EC" id="2.7.13.3" evidence="3"/>
<keyword evidence="6" id="KW-0808">Transferase</keyword>
<dbReference type="SMART" id="SM00388">
    <property type="entry name" value="HisKA"/>
    <property type="match status" value="1"/>
</dbReference>
<keyword evidence="13 15" id="KW-0472">Membrane</keyword>
<reference evidence="18" key="1">
    <citation type="submission" date="2016-07" db="EMBL/GenBank/DDBJ databases">
        <authorList>
            <person name="Kauffman K."/>
            <person name="Arevalo P."/>
            <person name="Polz M.F."/>
        </authorList>
    </citation>
    <scope>NUCLEOTIDE SEQUENCE</scope>
    <source>
        <strain evidence="18">10N.222.46.E12</strain>
    </source>
</reference>
<evidence type="ECO:0000256" key="4">
    <source>
        <dbReference type="ARBA" id="ARBA00022475"/>
    </source>
</evidence>
<organism evidence="18">
    <name type="scientific">Vibrio cyclitrophicus</name>
    <dbReference type="NCBI Taxonomy" id="47951"/>
    <lineage>
        <taxon>Bacteria</taxon>
        <taxon>Pseudomonadati</taxon>
        <taxon>Pseudomonadota</taxon>
        <taxon>Gammaproteobacteria</taxon>
        <taxon>Vibrionales</taxon>
        <taxon>Vibrionaceae</taxon>
        <taxon>Vibrio</taxon>
    </lineage>
</organism>
<accession>A0A7Z1S181</accession>
<name>A0A7Z1S181_9VIBR</name>
<dbReference type="InterPro" id="IPR004358">
    <property type="entry name" value="Sig_transdc_His_kin-like_C"/>
</dbReference>
<dbReference type="InterPro" id="IPR003594">
    <property type="entry name" value="HATPase_dom"/>
</dbReference>
<dbReference type="PRINTS" id="PR00344">
    <property type="entry name" value="BCTRLSENSOR"/>
</dbReference>
<feature type="domain" description="HAMP" evidence="17">
    <location>
        <begin position="178"/>
        <end position="230"/>
    </location>
</feature>
<keyword evidence="9 18" id="KW-0418">Kinase</keyword>
<dbReference type="InterPro" id="IPR003660">
    <property type="entry name" value="HAMP_dom"/>
</dbReference>
<dbReference type="SMART" id="SM00387">
    <property type="entry name" value="HATPase_c"/>
    <property type="match status" value="1"/>
</dbReference>
<dbReference type="Gene3D" id="1.10.287.130">
    <property type="match status" value="1"/>
</dbReference>
<evidence type="ECO:0000256" key="10">
    <source>
        <dbReference type="ARBA" id="ARBA00022840"/>
    </source>
</evidence>
<dbReference type="Pfam" id="PF00512">
    <property type="entry name" value="HisKA"/>
    <property type="match status" value="1"/>
</dbReference>
<dbReference type="GO" id="GO:0005886">
    <property type="term" value="C:plasma membrane"/>
    <property type="evidence" value="ECO:0007669"/>
    <property type="project" value="UniProtKB-SubCell"/>
</dbReference>
<keyword evidence="11 15" id="KW-1133">Transmembrane helix</keyword>
<dbReference type="InterPro" id="IPR050398">
    <property type="entry name" value="HssS/ArlS-like"/>
</dbReference>
<keyword evidence="12" id="KW-0902">Two-component regulatory system</keyword>
<evidence type="ECO:0000256" key="7">
    <source>
        <dbReference type="ARBA" id="ARBA00022692"/>
    </source>
</evidence>
<dbReference type="GO" id="GO:0000155">
    <property type="term" value="F:phosphorelay sensor kinase activity"/>
    <property type="evidence" value="ECO:0007669"/>
    <property type="project" value="InterPro"/>
</dbReference>
<proteinExistence type="predicted"/>
<evidence type="ECO:0000256" key="3">
    <source>
        <dbReference type="ARBA" id="ARBA00012438"/>
    </source>
</evidence>
<protein>
    <recommendedName>
        <fullName evidence="3">histidine kinase</fullName>
        <ecNumber evidence="3">2.7.13.3</ecNumber>
    </recommendedName>
</protein>
<reference evidence="18" key="2">
    <citation type="journal article" date="2018" name="Nature">
        <title>A major lineage of non-tailed dsDNA viruses as unrecognized killers of marine bacteria.</title>
        <authorList>
            <person name="Kauffman K.M."/>
            <person name="Hussain F.A."/>
            <person name="Yang J."/>
            <person name="Arevalo P."/>
            <person name="Brown J.M."/>
            <person name="Chang W.K."/>
            <person name="VanInsberghe D."/>
            <person name="Elsherbini J."/>
            <person name="Sharma R.S."/>
            <person name="Cutler M.B."/>
            <person name="Kelly L."/>
            <person name="Polz M.F."/>
        </authorList>
    </citation>
    <scope>NUCLEOTIDE SEQUENCE</scope>
    <source>
        <strain evidence="18">10N.222.46.E12</strain>
    </source>
</reference>
<evidence type="ECO:0000256" key="15">
    <source>
        <dbReference type="SAM" id="Phobius"/>
    </source>
</evidence>
<keyword evidence="10" id="KW-0067">ATP-binding</keyword>
<dbReference type="CDD" id="cd06225">
    <property type="entry name" value="HAMP"/>
    <property type="match status" value="1"/>
</dbReference>
<dbReference type="Pfam" id="PF02518">
    <property type="entry name" value="HATPase_c"/>
    <property type="match status" value="1"/>
</dbReference>
<keyword evidence="8" id="KW-0547">Nucleotide-binding</keyword>
<feature type="region of interest" description="Disordered" evidence="14">
    <location>
        <begin position="57"/>
        <end position="83"/>
    </location>
</feature>
<dbReference type="RefSeq" id="WP_016767944.1">
    <property type="nucleotide sequence ID" value="NZ_AP025481.1"/>
</dbReference>
<evidence type="ECO:0000256" key="5">
    <source>
        <dbReference type="ARBA" id="ARBA00022553"/>
    </source>
</evidence>
<evidence type="ECO:0000256" key="2">
    <source>
        <dbReference type="ARBA" id="ARBA00004651"/>
    </source>
</evidence>
<comment type="subcellular location">
    <subcellularLocation>
        <location evidence="2">Cell membrane</location>
        <topology evidence="2">Multi-pass membrane protein</topology>
    </subcellularLocation>
</comment>
<sequence length="456" mass="51434">MLFVLTYFINSSFQRGLQDFTNNNEIALAQELANNLKQYYSPSEKWRRLEREPHLIASSIGGPSRPHARDRHPSPPPLREPEAPDLQPIWQRLNILDQNGRAIIGPPENLHHLEDGQHQALVEITRDDQVIGYISIVQMDEISGPLAESFFKQQTTHVSTIASITVLLSFLIALFLVRRFLKPLRALSKGAKSIENGDLDFYIEKSGNDELSDLIGIFNGVVETLRKQKTLREQWLSDISHELRTPITVLRSELEALQDGIRSPEPKYIDSLHQQIITLGQLVEDLHQLSLYDIGFNLNVKNNVDIHKLIDSVIVQNSIRLEQKRITLTKHYDHSAPLFTSCDERLLTQLFVNLLENSARYTSDNGHVSIDVTDISDSIIINVEDSDPGVPDASLPRLFERLYRVDKSRSRSSGGSGLGLSICKNIVEAHQGHITADHSELGGLRIIIALPKEIKS</sequence>
<feature type="transmembrane region" description="Helical" evidence="15">
    <location>
        <begin position="158"/>
        <end position="177"/>
    </location>
</feature>
<dbReference type="SUPFAM" id="SSF47384">
    <property type="entry name" value="Homodimeric domain of signal transducing histidine kinase"/>
    <property type="match status" value="1"/>
</dbReference>
<evidence type="ECO:0000256" key="6">
    <source>
        <dbReference type="ARBA" id="ARBA00022679"/>
    </source>
</evidence>
<evidence type="ECO:0000256" key="12">
    <source>
        <dbReference type="ARBA" id="ARBA00023012"/>
    </source>
</evidence>
<comment type="catalytic activity">
    <reaction evidence="1">
        <text>ATP + protein L-histidine = ADP + protein N-phospho-L-histidine.</text>
        <dbReference type="EC" id="2.7.13.3"/>
    </reaction>
</comment>
<evidence type="ECO:0000256" key="14">
    <source>
        <dbReference type="SAM" id="MobiDB-lite"/>
    </source>
</evidence>
<dbReference type="CDD" id="cd00082">
    <property type="entry name" value="HisKA"/>
    <property type="match status" value="1"/>
</dbReference>
<dbReference type="EMBL" id="MDBS01000067">
    <property type="protein sequence ID" value="PMP24186.1"/>
    <property type="molecule type" value="Genomic_DNA"/>
</dbReference>
<dbReference type="PROSITE" id="PS50885">
    <property type="entry name" value="HAMP"/>
    <property type="match status" value="1"/>
</dbReference>
<dbReference type="Gene3D" id="6.10.340.10">
    <property type="match status" value="1"/>
</dbReference>
<dbReference type="FunFam" id="3.30.565.10:FF:000006">
    <property type="entry name" value="Sensor histidine kinase WalK"/>
    <property type="match status" value="1"/>
</dbReference>